<organism evidence="1 2">
    <name type="scientific">Pontibacter fetidus</name>
    <dbReference type="NCBI Taxonomy" id="2700082"/>
    <lineage>
        <taxon>Bacteria</taxon>
        <taxon>Pseudomonadati</taxon>
        <taxon>Bacteroidota</taxon>
        <taxon>Cytophagia</taxon>
        <taxon>Cytophagales</taxon>
        <taxon>Hymenobacteraceae</taxon>
        <taxon>Pontibacter</taxon>
    </lineage>
</organism>
<name>A0A6B2H7C1_9BACT</name>
<evidence type="ECO:0008006" key="3">
    <source>
        <dbReference type="Google" id="ProtNLM"/>
    </source>
</evidence>
<dbReference type="RefSeq" id="WP_162346872.1">
    <property type="nucleotide sequence ID" value="NZ_JAAEAA010000016.1"/>
</dbReference>
<protein>
    <recommendedName>
        <fullName evidence="3">DUF5681 domain-containing protein</fullName>
    </recommendedName>
</protein>
<dbReference type="Proteomes" id="UP000478546">
    <property type="component" value="Unassembled WGS sequence"/>
</dbReference>
<dbReference type="AlphaFoldDB" id="A0A6B2H7C1"/>
<evidence type="ECO:0000313" key="2">
    <source>
        <dbReference type="Proteomes" id="UP000478546"/>
    </source>
</evidence>
<reference evidence="1 2" key="1">
    <citation type="submission" date="2020-01" db="EMBL/GenBank/DDBJ databases">
        <authorList>
            <person name="Kim M.K."/>
        </authorList>
    </citation>
    <scope>NUCLEOTIDE SEQUENCE [LARGE SCALE GENOMIC DNA]</scope>
    <source>
        <strain evidence="1 2">BT213</strain>
    </source>
</reference>
<evidence type="ECO:0000313" key="1">
    <source>
        <dbReference type="EMBL" id="NDK56816.1"/>
    </source>
</evidence>
<proteinExistence type="predicted"/>
<dbReference type="EMBL" id="JAAEAA010000016">
    <property type="protein sequence ID" value="NDK56816.1"/>
    <property type="molecule type" value="Genomic_DNA"/>
</dbReference>
<comment type="caution">
    <text evidence="1">The sequence shown here is derived from an EMBL/GenBank/DDBJ whole genome shotgun (WGS) entry which is preliminary data.</text>
</comment>
<gene>
    <name evidence="1" type="ORF">GWO68_12900</name>
</gene>
<sequence length="104" mass="11740">MGLKKGMTNNPGGRPLGTVNKVTRSLRERINAFLEDNFILIEEDFKLLDSKERTIFYTKLLAFGLPTLKAIDYTNSINSKLEGLSDEQLNMMIEAVLNDTSDEL</sequence>
<accession>A0A6B2H7C1</accession>
<keyword evidence="2" id="KW-1185">Reference proteome</keyword>